<proteinExistence type="predicted"/>
<organism evidence="1 2">
    <name type="scientific">Clostridium ganghwense</name>
    <dbReference type="NCBI Taxonomy" id="312089"/>
    <lineage>
        <taxon>Bacteria</taxon>
        <taxon>Bacillati</taxon>
        <taxon>Bacillota</taxon>
        <taxon>Clostridia</taxon>
        <taxon>Eubacteriales</taxon>
        <taxon>Clostridiaceae</taxon>
        <taxon>Clostridium</taxon>
    </lineage>
</organism>
<comment type="caution">
    <text evidence="1">The sequence shown here is derived from an EMBL/GenBank/DDBJ whole genome shotgun (WGS) entry which is preliminary data.</text>
</comment>
<evidence type="ECO:0000313" key="2">
    <source>
        <dbReference type="Proteomes" id="UP001079657"/>
    </source>
</evidence>
<evidence type="ECO:0000313" key="1">
    <source>
        <dbReference type="EMBL" id="MCY6371225.1"/>
    </source>
</evidence>
<reference evidence="1" key="1">
    <citation type="submission" date="2022-12" db="EMBL/GenBank/DDBJ databases">
        <authorList>
            <person name="Wang J."/>
        </authorList>
    </citation>
    <scope>NUCLEOTIDE SEQUENCE</scope>
    <source>
        <strain evidence="1">HY-42-06</strain>
    </source>
</reference>
<sequence length="1210" mass="144028">MSGEIKNEIQLIPKIPERIIQAINDNKLAVFIGAGVSRLIGCLGWDQLARKLIDICFYKKCINFKEKETLSYMNDQKKVITMCYGILQSNKLEELFYEEMNKALKEDEEKLKNRNIYNEILKLRGIFITTNADEHFDKKFEPINIKYRIEDFHPEKLNRNTLYHIHGSIKDRQSLVFTVHEYIERYNKSIFTEFLSKIFNEYTVLFIGYGLAEFEVLDFVITKFFENGLKKPKHYALMPYFKGEENIFEYEQYYYKHLGINLVPYAKDELGYDQLYEVIHQWNIEINSLSTYLPKSFEYIKQAVENFDVNKVEDIFQLIKEDKPQENEFFENLATSNNPFPWFEYLYRKGYFLPNKNPQPLEDRNQKGYYSIPKWNVLDFLLNISSKNKKKSDCNITDLLINIVDSIIDFKDCKENRIENFRTDNTIIEIIMNLPCERIMKKHIDFIITALKSKWNDGFLEGTLSKYDLPKILNKELMILLLNGLLDPNLKIQSYWFGKILERNKKIIGNLYPIDAINVILNKIENIISEDKYAFPIYKFAAIENVENNSYKSQLISFLREVLQYSEPKEIKEKIKEMIISSNLIYRNLAIHIINYHYDELKNIFWNLNQNPLEDRYVKYEVYKLFKERSKVFNKEEINKAINWIENKNYYISDEYKDKENVKREIIAYRKKEFLSPLLNSKNKKVINLYDKYNKIDSTEIEDPIEGNYRTHGFKAVEYISPLEIEEFEKMSSKEISDYLSDFKETSTWKGPSVEGLASNFEKYIINNFSSFIIDLDEYLSIPTRYQYTVINAFKNIAIPNKSSYLKKILEFLDKLSTNLCENIDNKDEYIKYTLVSLIGFINDNLLKTENFNNDKLLKKTEYILIQILNNVKKEENESDDCVENAINSIKGNIYISLITYSLKIAKLKNVKEKSKWESNIKELFTLKLNKQEEPSLNFSTILGMYLPQLMYLDKDWVTKYFDKIFDKTLEEYWNAAMIGYIGYTRLYLDIYKLMKSNGNYDRALNINFDEESINRGLVQQICIAYLNGEESIEDNSSLITKLINNENIKQLEEIIFFVSGEKYEDIKYEMKLKIKDLWGKLIYILENNSEKEEVRKLSYKLCNWVNLVDSLDDNVYEWLLISIKYYRYAHETYRFIKGLLRHVEKESAKVALIYLNMIKNEIYPTNKEEVRNIVRILYTRGNKKEANQICNLYLSRGIKFLQDIYDEFN</sequence>
<dbReference type="Proteomes" id="UP001079657">
    <property type="component" value="Unassembled WGS sequence"/>
</dbReference>
<dbReference type="EMBL" id="JAPQES010000004">
    <property type="protein sequence ID" value="MCY6371225.1"/>
    <property type="molecule type" value="Genomic_DNA"/>
</dbReference>
<accession>A0ABT4CQ96</accession>
<gene>
    <name evidence="1" type="ORF">OXH55_11315</name>
</gene>
<dbReference type="RefSeq" id="WP_268050095.1">
    <property type="nucleotide sequence ID" value="NZ_JAPQES010000004.1"/>
</dbReference>
<dbReference type="Pfam" id="PF13289">
    <property type="entry name" value="SIR2_2"/>
    <property type="match status" value="1"/>
</dbReference>
<name>A0ABT4CQ96_9CLOT</name>
<keyword evidence="2" id="KW-1185">Reference proteome</keyword>
<protein>
    <submittedName>
        <fullName evidence="1">SIR2 family protein</fullName>
    </submittedName>
</protein>